<dbReference type="GO" id="GO:0051537">
    <property type="term" value="F:2 iron, 2 sulfur cluster binding"/>
    <property type="evidence" value="ECO:0007669"/>
    <property type="project" value="InterPro"/>
</dbReference>
<reference evidence="2 3" key="1">
    <citation type="submission" date="2016-08" db="EMBL/GenBank/DDBJ databases">
        <title>Genome sequencing of Paenibacillus sp. TI45-13ar, isolated from Korean traditional nuruk.</title>
        <authorList>
            <person name="Kim S.-J."/>
        </authorList>
    </citation>
    <scope>NUCLEOTIDE SEQUENCE [LARGE SCALE GENOMIC DNA]</scope>
    <source>
        <strain evidence="2 3">TI45-13ar</strain>
    </source>
</reference>
<dbReference type="InterPro" id="IPR024726">
    <property type="entry name" value="FhuF_C"/>
</dbReference>
<dbReference type="Proteomes" id="UP000094578">
    <property type="component" value="Unassembled WGS sequence"/>
</dbReference>
<dbReference type="AlphaFoldDB" id="A0A1E3L0R1"/>
<dbReference type="RefSeq" id="WP_083243579.1">
    <property type="nucleotide sequence ID" value="NZ_MDER01000063.1"/>
</dbReference>
<sequence>MDSMELSLDHDMLKAKFYIIMEPHPDAIYSASFAELSTVDGMEKFLQFYAPLLKAPDTEPAGTFFCSWLGRIALAGQYYLSFYNKSIALEPDNLIMDMVESNGYCQFAFRLQQWGEEQGPDTPEERALFRQTHLEQLYQQTLRPIVEAISAVTGAHARVFWRQFPSQFNYFVQTWQQEASSPEIVEHIKDDHRYVTSEMSAEPFGLTVNPLNMRTRYTTSIQGDQQIPLKSACCLYHRMDDGDYCFSCPKLSETDRDERRHAYQQKEGI</sequence>
<accession>A0A1E3L0R1</accession>
<evidence type="ECO:0000313" key="2">
    <source>
        <dbReference type="EMBL" id="ODP27284.1"/>
    </source>
</evidence>
<feature type="domain" description="Ferric siderophore reductase C-terminal" evidence="1">
    <location>
        <begin position="233"/>
        <end position="250"/>
    </location>
</feature>
<proteinExistence type="predicted"/>
<name>A0A1E3L0R1_9BACL</name>
<comment type="caution">
    <text evidence="2">The sequence shown here is derived from an EMBL/GenBank/DDBJ whole genome shotgun (WGS) entry which is preliminary data.</text>
</comment>
<keyword evidence="3" id="KW-1185">Reference proteome</keyword>
<dbReference type="Pfam" id="PF11575">
    <property type="entry name" value="FhuF_C"/>
    <property type="match status" value="1"/>
</dbReference>
<evidence type="ECO:0000313" key="3">
    <source>
        <dbReference type="Proteomes" id="UP000094578"/>
    </source>
</evidence>
<protein>
    <recommendedName>
        <fullName evidence="1">Ferric siderophore reductase C-terminal domain-containing protein</fullName>
    </recommendedName>
</protein>
<gene>
    <name evidence="2" type="ORF">PTI45_03324</name>
</gene>
<dbReference type="EMBL" id="MDER01000063">
    <property type="protein sequence ID" value="ODP27284.1"/>
    <property type="molecule type" value="Genomic_DNA"/>
</dbReference>
<evidence type="ECO:0000259" key="1">
    <source>
        <dbReference type="Pfam" id="PF11575"/>
    </source>
</evidence>
<dbReference type="STRING" id="1886670.PTI45_03324"/>
<organism evidence="2 3">
    <name type="scientific">Paenibacillus nuruki</name>
    <dbReference type="NCBI Taxonomy" id="1886670"/>
    <lineage>
        <taxon>Bacteria</taxon>
        <taxon>Bacillati</taxon>
        <taxon>Bacillota</taxon>
        <taxon>Bacilli</taxon>
        <taxon>Bacillales</taxon>
        <taxon>Paenibacillaceae</taxon>
        <taxon>Paenibacillus</taxon>
    </lineage>
</organism>